<dbReference type="InterPro" id="IPR008490">
    <property type="entry name" value="Transposase_InsH_N"/>
</dbReference>
<evidence type="ECO:0000313" key="2">
    <source>
        <dbReference type="EMBL" id="MFC7296549.1"/>
    </source>
</evidence>
<gene>
    <name evidence="2" type="ORF">ACFQQA_17655</name>
</gene>
<sequence>MARYYPKGQTGRPPYPFPAMLRVDCTQLFYNLSDPAMEDAFYEIEFMRQFAGLRLERLPDETTILKFRHFLEQHGLGKVLFQGVNKHLEKNGLMLREGYIVDATINSAPSSKNERANEIRKCARLVRATNGASG</sequence>
<reference evidence="3" key="1">
    <citation type="journal article" date="2019" name="Int. J. Syst. Evol. Microbiol.">
        <title>The Global Catalogue of Microorganisms (GCM) 10K type strain sequencing project: providing services to taxonomists for standard genome sequencing and annotation.</title>
        <authorList>
            <consortium name="The Broad Institute Genomics Platform"/>
            <consortium name="The Broad Institute Genome Sequencing Center for Infectious Disease"/>
            <person name="Wu L."/>
            <person name="Ma J."/>
        </authorList>
    </citation>
    <scope>NUCLEOTIDE SEQUENCE [LARGE SCALE GENOMIC DNA]</scope>
    <source>
        <strain evidence="3">CCUG 60559</strain>
    </source>
</reference>
<feature type="domain" description="Transposase InsH N-terminal" evidence="1">
    <location>
        <begin position="3"/>
        <end position="69"/>
    </location>
</feature>
<dbReference type="PANTHER" id="PTHR35604">
    <property type="entry name" value="TRANSPOSASE INSH FOR INSERTION SEQUENCE ELEMENT IS5A-RELATED"/>
    <property type="match status" value="1"/>
</dbReference>
<proteinExistence type="predicted"/>
<dbReference type="RefSeq" id="WP_227521170.1">
    <property type="nucleotide sequence ID" value="NZ_JBHTBD010000013.1"/>
</dbReference>
<dbReference type="Proteomes" id="UP001596506">
    <property type="component" value="Unassembled WGS sequence"/>
</dbReference>
<evidence type="ECO:0000259" key="1">
    <source>
        <dbReference type="Pfam" id="PF05598"/>
    </source>
</evidence>
<comment type="caution">
    <text evidence="2">The sequence shown here is derived from an EMBL/GenBank/DDBJ whole genome shotgun (WGS) entry which is preliminary data.</text>
</comment>
<protein>
    <submittedName>
        <fullName evidence="2">Transposase</fullName>
    </submittedName>
</protein>
<name>A0ABW2IZ95_9GAMM</name>
<dbReference type="EMBL" id="JBHTBD010000013">
    <property type="protein sequence ID" value="MFC7296549.1"/>
    <property type="molecule type" value="Genomic_DNA"/>
</dbReference>
<dbReference type="PANTHER" id="PTHR35604:SF2">
    <property type="entry name" value="TRANSPOSASE INSH FOR INSERTION SEQUENCE ELEMENT IS5A-RELATED"/>
    <property type="match status" value="1"/>
</dbReference>
<evidence type="ECO:0000313" key="3">
    <source>
        <dbReference type="Proteomes" id="UP001596506"/>
    </source>
</evidence>
<dbReference type="Pfam" id="PF05598">
    <property type="entry name" value="DUF772"/>
    <property type="match status" value="1"/>
</dbReference>
<organism evidence="2 3">
    <name type="scientific">Marinobacter aromaticivorans</name>
    <dbReference type="NCBI Taxonomy" id="1494078"/>
    <lineage>
        <taxon>Bacteria</taxon>
        <taxon>Pseudomonadati</taxon>
        <taxon>Pseudomonadota</taxon>
        <taxon>Gammaproteobacteria</taxon>
        <taxon>Pseudomonadales</taxon>
        <taxon>Marinobacteraceae</taxon>
        <taxon>Marinobacter</taxon>
    </lineage>
</organism>
<accession>A0ABW2IZ95</accession>
<keyword evidence="3" id="KW-1185">Reference proteome</keyword>